<evidence type="ECO:0000256" key="6">
    <source>
        <dbReference type="ARBA" id="ARBA00022840"/>
    </source>
</evidence>
<dbReference type="GO" id="GO:0007234">
    <property type="term" value="P:osmosensory signaling via phosphorelay pathway"/>
    <property type="evidence" value="ECO:0007669"/>
    <property type="project" value="TreeGrafter"/>
</dbReference>
<sequence length="453" mass="52104">MIFNRYEWRLVLRVLLLFIAVTATSFIVVNTSYWPYAGITVPLVIYSVLELIRFQKKAQEEVNQFVESIHYRDFSRHFDVRKAPNELKPLRKGFNEINTTFKLISRERETQYHYLQKILELVDTGLLSYEQETGETGWINEAFKTLLGIPYLKTIHSLEKREPDLYTDIMKLKPGDGKVLSITRNQQQVKMLVTASIMRSDDKLYKLVAFQNVSEALDETESKAWQKLLNVMTHEIMNSVAPISSLADTLKNRLKSPDITESHLSNELEDLELGIDTIKRRSDGLLKFTESYRSLNKITKLDLEKIRVRNMFENLNSLMRPTLEKKKIELDIILRDPTLTIEADINLIDQVMINLLINAIEAVKERDNPLITLSAEVLSNNKTLVKVMDNGMGMQPELLDKIFIPFFSTRKTGSGIGLSLCKQIMLLHKGNIQVQSTEGKGSAFILTFAQQNK</sequence>
<dbReference type="GO" id="GO:0030295">
    <property type="term" value="F:protein kinase activator activity"/>
    <property type="evidence" value="ECO:0007669"/>
    <property type="project" value="TreeGrafter"/>
</dbReference>
<keyword evidence="6" id="KW-0067">ATP-binding</keyword>
<keyword evidence="4" id="KW-0547">Nucleotide-binding</keyword>
<dbReference type="PROSITE" id="PS50109">
    <property type="entry name" value="HIS_KIN"/>
    <property type="match status" value="1"/>
</dbReference>
<dbReference type="InterPro" id="IPR004358">
    <property type="entry name" value="Sig_transdc_His_kin-like_C"/>
</dbReference>
<dbReference type="SUPFAM" id="SSF55874">
    <property type="entry name" value="ATPase domain of HSP90 chaperone/DNA topoisomerase II/histidine kinase"/>
    <property type="match status" value="1"/>
</dbReference>
<proteinExistence type="predicted"/>
<dbReference type="Gene3D" id="3.30.565.10">
    <property type="entry name" value="Histidine kinase-like ATPase, C-terminal domain"/>
    <property type="match status" value="1"/>
</dbReference>
<accession>A0A934PU32</accession>
<dbReference type="PANTHER" id="PTHR42878:SF7">
    <property type="entry name" value="SENSOR HISTIDINE KINASE GLRK"/>
    <property type="match status" value="1"/>
</dbReference>
<reference evidence="9" key="1">
    <citation type="submission" date="2020-12" db="EMBL/GenBank/DDBJ databases">
        <title>Bacterial novel species Mucilaginibacter sp. SD-g isolated from soil.</title>
        <authorList>
            <person name="Jung H.-Y."/>
        </authorList>
    </citation>
    <scope>NUCLEOTIDE SEQUENCE</scope>
    <source>
        <strain evidence="9">SD-g</strain>
    </source>
</reference>
<keyword evidence="10" id="KW-1185">Reference proteome</keyword>
<evidence type="ECO:0000256" key="5">
    <source>
        <dbReference type="ARBA" id="ARBA00022777"/>
    </source>
</evidence>
<evidence type="ECO:0000256" key="4">
    <source>
        <dbReference type="ARBA" id="ARBA00022741"/>
    </source>
</evidence>
<dbReference type="InterPro" id="IPR003594">
    <property type="entry name" value="HATPase_dom"/>
</dbReference>
<evidence type="ECO:0000256" key="7">
    <source>
        <dbReference type="ARBA" id="ARBA00023012"/>
    </source>
</evidence>
<evidence type="ECO:0000256" key="3">
    <source>
        <dbReference type="ARBA" id="ARBA00022679"/>
    </source>
</evidence>
<evidence type="ECO:0000313" key="9">
    <source>
        <dbReference type="EMBL" id="MBK0379166.1"/>
    </source>
</evidence>
<evidence type="ECO:0000256" key="2">
    <source>
        <dbReference type="ARBA" id="ARBA00012438"/>
    </source>
</evidence>
<dbReference type="GO" id="GO:0005524">
    <property type="term" value="F:ATP binding"/>
    <property type="evidence" value="ECO:0007669"/>
    <property type="project" value="UniProtKB-KW"/>
</dbReference>
<organism evidence="9 10">
    <name type="scientific">Mucilaginibacter segetis</name>
    <dbReference type="NCBI Taxonomy" id="2793071"/>
    <lineage>
        <taxon>Bacteria</taxon>
        <taxon>Pseudomonadati</taxon>
        <taxon>Bacteroidota</taxon>
        <taxon>Sphingobacteriia</taxon>
        <taxon>Sphingobacteriales</taxon>
        <taxon>Sphingobacteriaceae</taxon>
        <taxon>Mucilaginibacter</taxon>
    </lineage>
</organism>
<name>A0A934PU32_9SPHI</name>
<keyword evidence="7" id="KW-0902">Two-component regulatory system</keyword>
<keyword evidence="5 9" id="KW-0418">Kinase</keyword>
<protein>
    <recommendedName>
        <fullName evidence="2">histidine kinase</fullName>
        <ecNumber evidence="2">2.7.13.3</ecNumber>
    </recommendedName>
</protein>
<gene>
    <name evidence="9" type="ORF">I5M19_07610</name>
</gene>
<dbReference type="EC" id="2.7.13.3" evidence="2"/>
<dbReference type="PANTHER" id="PTHR42878">
    <property type="entry name" value="TWO-COMPONENT HISTIDINE KINASE"/>
    <property type="match status" value="1"/>
</dbReference>
<dbReference type="GO" id="GO:0004673">
    <property type="term" value="F:protein histidine kinase activity"/>
    <property type="evidence" value="ECO:0007669"/>
    <property type="project" value="UniProtKB-EC"/>
</dbReference>
<dbReference type="Proteomes" id="UP000613193">
    <property type="component" value="Unassembled WGS sequence"/>
</dbReference>
<dbReference type="AlphaFoldDB" id="A0A934PU32"/>
<evidence type="ECO:0000259" key="8">
    <source>
        <dbReference type="PROSITE" id="PS50109"/>
    </source>
</evidence>
<dbReference type="PRINTS" id="PR00344">
    <property type="entry name" value="BCTRLSENSOR"/>
</dbReference>
<dbReference type="InterPro" id="IPR005467">
    <property type="entry name" value="His_kinase_dom"/>
</dbReference>
<dbReference type="SMART" id="SM00387">
    <property type="entry name" value="HATPase_c"/>
    <property type="match status" value="1"/>
</dbReference>
<feature type="domain" description="Histidine kinase" evidence="8">
    <location>
        <begin position="231"/>
        <end position="452"/>
    </location>
</feature>
<evidence type="ECO:0000256" key="1">
    <source>
        <dbReference type="ARBA" id="ARBA00000085"/>
    </source>
</evidence>
<keyword evidence="3" id="KW-0808">Transferase</keyword>
<evidence type="ECO:0000313" key="10">
    <source>
        <dbReference type="Proteomes" id="UP000613193"/>
    </source>
</evidence>
<dbReference type="Pfam" id="PF02518">
    <property type="entry name" value="HATPase_c"/>
    <property type="match status" value="1"/>
</dbReference>
<dbReference type="GO" id="GO:0000156">
    <property type="term" value="F:phosphorelay response regulator activity"/>
    <property type="evidence" value="ECO:0007669"/>
    <property type="project" value="TreeGrafter"/>
</dbReference>
<comment type="caution">
    <text evidence="9">The sequence shown here is derived from an EMBL/GenBank/DDBJ whole genome shotgun (WGS) entry which is preliminary data.</text>
</comment>
<dbReference type="InterPro" id="IPR036890">
    <property type="entry name" value="HATPase_C_sf"/>
</dbReference>
<dbReference type="EMBL" id="JAEHFW010000001">
    <property type="protein sequence ID" value="MBK0379166.1"/>
    <property type="molecule type" value="Genomic_DNA"/>
</dbReference>
<dbReference type="RefSeq" id="WP_200065603.1">
    <property type="nucleotide sequence ID" value="NZ_JAEHFW010000001.1"/>
</dbReference>
<dbReference type="InterPro" id="IPR050351">
    <property type="entry name" value="BphY/WalK/GraS-like"/>
</dbReference>
<comment type="catalytic activity">
    <reaction evidence="1">
        <text>ATP + protein L-histidine = ADP + protein N-phospho-L-histidine.</text>
        <dbReference type="EC" id="2.7.13.3"/>
    </reaction>
</comment>